<dbReference type="GO" id="GO:0005886">
    <property type="term" value="C:plasma membrane"/>
    <property type="evidence" value="ECO:0007669"/>
    <property type="project" value="UniProtKB-SubCell"/>
</dbReference>
<evidence type="ECO:0000256" key="8">
    <source>
        <dbReference type="RuleBase" id="RU365088"/>
    </source>
</evidence>
<evidence type="ECO:0000256" key="2">
    <source>
        <dbReference type="ARBA" id="ARBA00006236"/>
    </source>
</evidence>
<dbReference type="RefSeq" id="WP_187760464.1">
    <property type="nucleotide sequence ID" value="NZ_CP061038.1"/>
</dbReference>
<dbReference type="CDD" id="cd17320">
    <property type="entry name" value="MFS_MdfA_MDR_like"/>
    <property type="match status" value="1"/>
</dbReference>
<reference evidence="10 11" key="1">
    <citation type="submission" date="2020-09" db="EMBL/GenBank/DDBJ databases">
        <title>Sphingomonas sp., a new species isolated from pork steak.</title>
        <authorList>
            <person name="Heidler von Heilborn D."/>
        </authorList>
    </citation>
    <scope>NUCLEOTIDE SEQUENCE [LARGE SCALE GENOMIC DNA]</scope>
    <source>
        <strain evidence="11">S8-3T</strain>
    </source>
</reference>
<comment type="subcellular location">
    <subcellularLocation>
        <location evidence="8">Cell inner membrane</location>
        <topology evidence="8">Multi-pass membrane protein</topology>
    </subcellularLocation>
    <subcellularLocation>
        <location evidence="1">Cell membrane</location>
        <topology evidence="1">Multi-pass membrane protein</topology>
    </subcellularLocation>
</comment>
<feature type="transmembrane region" description="Helical" evidence="8">
    <location>
        <begin position="58"/>
        <end position="74"/>
    </location>
</feature>
<gene>
    <name evidence="10" type="ORF">H3Z74_15320</name>
</gene>
<dbReference type="InterPro" id="IPR004812">
    <property type="entry name" value="Efflux_drug-R_Bcr/CmlA"/>
</dbReference>
<keyword evidence="4" id="KW-1003">Cell membrane</keyword>
<keyword evidence="7 8" id="KW-0472">Membrane</keyword>
<dbReference type="InterPro" id="IPR011701">
    <property type="entry name" value="MFS"/>
</dbReference>
<dbReference type="Gene3D" id="1.20.1720.10">
    <property type="entry name" value="Multidrug resistance protein D"/>
    <property type="match status" value="1"/>
</dbReference>
<evidence type="ECO:0000256" key="4">
    <source>
        <dbReference type="ARBA" id="ARBA00022475"/>
    </source>
</evidence>
<protein>
    <recommendedName>
        <fullName evidence="8">Bcr/CflA family efflux transporter</fullName>
    </recommendedName>
</protein>
<keyword evidence="8" id="KW-0997">Cell inner membrane</keyword>
<feature type="transmembrane region" description="Helical" evidence="8">
    <location>
        <begin position="111"/>
        <end position="132"/>
    </location>
</feature>
<feature type="transmembrane region" description="Helical" evidence="8">
    <location>
        <begin position="353"/>
        <end position="374"/>
    </location>
</feature>
<name>A0A7H0LEN2_9SPHN</name>
<evidence type="ECO:0000256" key="6">
    <source>
        <dbReference type="ARBA" id="ARBA00022989"/>
    </source>
</evidence>
<evidence type="ECO:0000313" key="11">
    <source>
        <dbReference type="Proteomes" id="UP000516148"/>
    </source>
</evidence>
<proteinExistence type="inferred from homology"/>
<dbReference type="Proteomes" id="UP000516148">
    <property type="component" value="Chromosome"/>
</dbReference>
<evidence type="ECO:0000256" key="1">
    <source>
        <dbReference type="ARBA" id="ARBA00004651"/>
    </source>
</evidence>
<dbReference type="Pfam" id="PF07690">
    <property type="entry name" value="MFS_1"/>
    <property type="match status" value="1"/>
</dbReference>
<dbReference type="PANTHER" id="PTHR23502:SF132">
    <property type="entry name" value="POLYAMINE TRANSPORTER 2-RELATED"/>
    <property type="match status" value="1"/>
</dbReference>
<dbReference type="AlphaFoldDB" id="A0A7H0LEN2"/>
<keyword evidence="11" id="KW-1185">Reference proteome</keyword>
<feature type="transmembrane region" description="Helical" evidence="8">
    <location>
        <begin position="20"/>
        <end position="38"/>
    </location>
</feature>
<keyword evidence="5 8" id="KW-0812">Transmembrane</keyword>
<dbReference type="PROSITE" id="PS50850">
    <property type="entry name" value="MFS"/>
    <property type="match status" value="1"/>
</dbReference>
<evidence type="ECO:0000256" key="5">
    <source>
        <dbReference type="ARBA" id="ARBA00022692"/>
    </source>
</evidence>
<feature type="transmembrane region" description="Helical" evidence="8">
    <location>
        <begin position="289"/>
        <end position="312"/>
    </location>
</feature>
<dbReference type="PANTHER" id="PTHR23502">
    <property type="entry name" value="MAJOR FACILITATOR SUPERFAMILY"/>
    <property type="match status" value="1"/>
</dbReference>
<dbReference type="SUPFAM" id="SSF103473">
    <property type="entry name" value="MFS general substrate transporter"/>
    <property type="match status" value="1"/>
</dbReference>
<feature type="transmembrane region" description="Helical" evidence="8">
    <location>
        <begin position="258"/>
        <end position="277"/>
    </location>
</feature>
<dbReference type="InterPro" id="IPR020846">
    <property type="entry name" value="MFS_dom"/>
</dbReference>
<keyword evidence="3 8" id="KW-0813">Transport</keyword>
<dbReference type="NCBIfam" id="TIGR00710">
    <property type="entry name" value="efflux_Bcr_CflA"/>
    <property type="match status" value="1"/>
</dbReference>
<feature type="transmembrane region" description="Helical" evidence="8">
    <location>
        <begin position="174"/>
        <end position="192"/>
    </location>
</feature>
<dbReference type="InterPro" id="IPR036259">
    <property type="entry name" value="MFS_trans_sf"/>
</dbReference>
<organism evidence="10 11">
    <name type="scientific">Sphingomonas alpina</name>
    <dbReference type="NCBI Taxonomy" id="653931"/>
    <lineage>
        <taxon>Bacteria</taxon>
        <taxon>Pseudomonadati</taxon>
        <taxon>Pseudomonadota</taxon>
        <taxon>Alphaproteobacteria</taxon>
        <taxon>Sphingomonadales</taxon>
        <taxon>Sphingomonadaceae</taxon>
        <taxon>Sphingomonas</taxon>
    </lineage>
</organism>
<evidence type="ECO:0000256" key="3">
    <source>
        <dbReference type="ARBA" id="ARBA00022448"/>
    </source>
</evidence>
<evidence type="ECO:0000256" key="7">
    <source>
        <dbReference type="ARBA" id="ARBA00023136"/>
    </source>
</evidence>
<keyword evidence="6 8" id="KW-1133">Transmembrane helix</keyword>
<feature type="transmembrane region" description="Helical" evidence="8">
    <location>
        <begin position="144"/>
        <end position="162"/>
    </location>
</feature>
<feature type="transmembrane region" description="Helical" evidence="8">
    <location>
        <begin position="318"/>
        <end position="341"/>
    </location>
</feature>
<dbReference type="GO" id="GO:1990961">
    <property type="term" value="P:xenobiotic detoxification by transmembrane export across the plasma membrane"/>
    <property type="evidence" value="ECO:0007669"/>
    <property type="project" value="InterPro"/>
</dbReference>
<dbReference type="KEGG" id="spap:H3Z74_15320"/>
<feature type="domain" description="Major facilitator superfamily (MFS) profile" evidence="9">
    <location>
        <begin position="19"/>
        <end position="403"/>
    </location>
</feature>
<dbReference type="GO" id="GO:0042910">
    <property type="term" value="F:xenobiotic transmembrane transporter activity"/>
    <property type="evidence" value="ECO:0007669"/>
    <property type="project" value="InterPro"/>
</dbReference>
<sequence>MDATQPRQRDTPPLGFREFVALIAALMALTALGIDSMLPALPAIGRSLDIVTDNERQFVITVFLIGFGVAQLVHGPLADRYGRKPVLGVALAAYVVANVVAAYSGSFMLLLVARFIGGTAIAASRVVTIALVRDCYSGRAMARVMSLAFIVFMAAPVIAPTFGQAVLLVGSWRLIFWGIAAVSAAILLWFWWRMPETLHEEDRMPLSAGRLLGGFRLAITDRWSIGYTLASTALLGGLYGYINSIQQILYDTFHRPDLLVIVFAVTAGTMAVANLLNSRIVMRVGTRRISHTALTVLILLAGAHLAIAWAGYESLWSFAILQALMMGCFGLATANFGAMAMENMGHIAGTASSVQGFITVTAGALLGALIGQSFDGTTVPLYLGFFTAGLVALAIVAIVERGRLFRPT</sequence>
<feature type="transmembrane region" description="Helical" evidence="8">
    <location>
        <begin position="86"/>
        <end position="105"/>
    </location>
</feature>
<comment type="similarity">
    <text evidence="2 8">Belongs to the major facilitator superfamily. Bcr/CmlA family.</text>
</comment>
<evidence type="ECO:0000313" key="10">
    <source>
        <dbReference type="EMBL" id="QNQ08135.1"/>
    </source>
</evidence>
<dbReference type="EMBL" id="CP061038">
    <property type="protein sequence ID" value="QNQ08135.1"/>
    <property type="molecule type" value="Genomic_DNA"/>
</dbReference>
<feature type="transmembrane region" description="Helical" evidence="8">
    <location>
        <begin position="380"/>
        <end position="399"/>
    </location>
</feature>
<evidence type="ECO:0000259" key="9">
    <source>
        <dbReference type="PROSITE" id="PS50850"/>
    </source>
</evidence>
<accession>A0A7H0LEN2</accession>
<feature type="transmembrane region" description="Helical" evidence="8">
    <location>
        <begin position="225"/>
        <end position="242"/>
    </location>
</feature>